<accession>A0ABD3R9D9</accession>
<evidence type="ECO:0000256" key="2">
    <source>
        <dbReference type="ARBA" id="ARBA00023253"/>
    </source>
</evidence>
<evidence type="ECO:0000256" key="1">
    <source>
        <dbReference type="ARBA" id="ARBA00022679"/>
    </source>
</evidence>
<keyword evidence="2" id="KW-0294">Fucose metabolism</keyword>
<comment type="caution">
    <text evidence="5">The sequence shown here is derived from an EMBL/GenBank/DDBJ whole genome shotgun (WGS) entry which is preliminary data.</text>
</comment>
<keyword evidence="6" id="KW-1185">Reference proteome</keyword>
<dbReference type="InterPro" id="IPR019378">
    <property type="entry name" value="GDP-Fuc_O-FucTrfase"/>
</dbReference>
<keyword evidence="1" id="KW-0808">Transferase</keyword>
<gene>
    <name evidence="5" type="ORF">ACHAXA_010609</name>
</gene>
<evidence type="ECO:0000256" key="3">
    <source>
        <dbReference type="ARBA" id="ARBA00023277"/>
    </source>
</evidence>
<dbReference type="PANTHER" id="PTHR31469:SF8">
    <property type="entry name" value="OS07G0641000 PROTEIN"/>
    <property type="match status" value="1"/>
</dbReference>
<reference evidence="5 6" key="1">
    <citation type="submission" date="2024-10" db="EMBL/GenBank/DDBJ databases">
        <title>Updated reference genomes for cyclostephanoid diatoms.</title>
        <authorList>
            <person name="Roberts W.R."/>
            <person name="Alverson A.J."/>
        </authorList>
    </citation>
    <scope>NUCLEOTIDE SEQUENCE [LARGE SCALE GENOMIC DNA]</scope>
    <source>
        <strain evidence="5 6">AJA228-03</strain>
    </source>
</reference>
<dbReference type="CDD" id="cd11296">
    <property type="entry name" value="O-FucT_like"/>
    <property type="match status" value="1"/>
</dbReference>
<keyword evidence="4" id="KW-0812">Transmembrane</keyword>
<protein>
    <recommendedName>
        <fullName evidence="7">O-fucosyltransferase family protein</fullName>
    </recommendedName>
</protein>
<evidence type="ECO:0000313" key="6">
    <source>
        <dbReference type="Proteomes" id="UP001530377"/>
    </source>
</evidence>
<feature type="transmembrane region" description="Helical" evidence="4">
    <location>
        <begin position="18"/>
        <end position="36"/>
    </location>
</feature>
<dbReference type="Gene3D" id="3.40.50.11350">
    <property type="match status" value="1"/>
</dbReference>
<dbReference type="EMBL" id="JALLPB020000391">
    <property type="protein sequence ID" value="KAL3809634.1"/>
    <property type="molecule type" value="Genomic_DNA"/>
</dbReference>
<dbReference type="Proteomes" id="UP001530377">
    <property type="component" value="Unassembled WGS sequence"/>
</dbReference>
<dbReference type="GO" id="GO:0006004">
    <property type="term" value="P:fucose metabolic process"/>
    <property type="evidence" value="ECO:0007669"/>
    <property type="project" value="UniProtKB-KW"/>
</dbReference>
<dbReference type="PANTHER" id="PTHR31469">
    <property type="entry name" value="OS07G0633600 PROTEIN"/>
    <property type="match status" value="1"/>
</dbReference>
<dbReference type="FunFam" id="3.40.50.11350:FF:000014">
    <property type="entry name" value="Uncharacterized protein"/>
    <property type="match status" value="1"/>
</dbReference>
<name>A0ABD3R9D9_9STRA</name>
<sequence>MADSNAEKKSGQGSTNRLFIIFSSLSFLVAIINIHFHHLVHVEHVHDKSRRQFIERFETSRWDGARGKRSRTPQAPRGGDGMHKLAGLRCMEEYGGPEDSYAESEMAFWSDIPSDASYKSPFMDDDNERFLTFEPDHGGWNNIRMAMETALVMAHAMGRTLVLPPEQRFYLLNKQSSEEHKNEFDFGDFFHLDSIAVEHDGFNVISSEEFLHRLGTTGKLINVDTGKPEIWNEGVPHTASNVRSYLLKVGVNPHWSPIKCAAAFPSSRGEHAIEELRRAHEYMMSKNRSKLEEFVGNPVPVDASVGERMREMLADRDELCIYDERLQNAHVVHFPAQKDTRLLTHFYAFVFFADWRADLWSKRFVRDHLRYIDEIMCAAARVVEAVRERSKNKNRQFDSMHVRRGDFQYKKTRLDAKELIERSKDKLEEGGLIFIATDERDKKFFDPFREHYDIVFLDDFKHVLKGINENYYGMLDQLVASKGRVFFGTFFSTLSGYVNRMRGYYIVKHKLDGYQDGTMESYYFHPVDRVNQMRQYMPVKKPIYMREFPISWRDIDKGIEELHMEVSSQNNTKVKKT</sequence>
<evidence type="ECO:0000313" key="5">
    <source>
        <dbReference type="EMBL" id="KAL3809634.1"/>
    </source>
</evidence>
<proteinExistence type="predicted"/>
<dbReference type="AlphaFoldDB" id="A0ABD3R9D9"/>
<dbReference type="GO" id="GO:0016740">
    <property type="term" value="F:transferase activity"/>
    <property type="evidence" value="ECO:0007669"/>
    <property type="project" value="UniProtKB-KW"/>
</dbReference>
<keyword evidence="3" id="KW-0119">Carbohydrate metabolism</keyword>
<dbReference type="Pfam" id="PF10250">
    <property type="entry name" value="O-FucT"/>
    <property type="match status" value="1"/>
</dbReference>
<evidence type="ECO:0000256" key="4">
    <source>
        <dbReference type="SAM" id="Phobius"/>
    </source>
</evidence>
<keyword evidence="4" id="KW-0472">Membrane</keyword>
<evidence type="ECO:0008006" key="7">
    <source>
        <dbReference type="Google" id="ProtNLM"/>
    </source>
</evidence>
<dbReference type="Gene3D" id="3.40.50.11340">
    <property type="match status" value="1"/>
</dbReference>
<organism evidence="5 6">
    <name type="scientific">Cyclostephanos tholiformis</name>
    <dbReference type="NCBI Taxonomy" id="382380"/>
    <lineage>
        <taxon>Eukaryota</taxon>
        <taxon>Sar</taxon>
        <taxon>Stramenopiles</taxon>
        <taxon>Ochrophyta</taxon>
        <taxon>Bacillariophyta</taxon>
        <taxon>Coscinodiscophyceae</taxon>
        <taxon>Thalassiosirophycidae</taxon>
        <taxon>Stephanodiscales</taxon>
        <taxon>Stephanodiscaceae</taxon>
        <taxon>Cyclostephanos</taxon>
    </lineage>
</organism>
<keyword evidence="4" id="KW-1133">Transmembrane helix</keyword>